<proteinExistence type="predicted"/>
<gene>
    <name evidence="1" type="ORF">UC3_00905</name>
</gene>
<dbReference type="AlphaFoldDB" id="R3TWX3"/>
<organism evidence="1 2">
    <name type="scientific">Enterococcus phoeniculicola ATCC BAA-412</name>
    <dbReference type="NCBI Taxonomy" id="1158610"/>
    <lineage>
        <taxon>Bacteria</taxon>
        <taxon>Bacillati</taxon>
        <taxon>Bacillota</taxon>
        <taxon>Bacilli</taxon>
        <taxon>Lactobacillales</taxon>
        <taxon>Enterococcaceae</taxon>
        <taxon>Enterococcus</taxon>
    </lineage>
</organism>
<name>R3TWX3_9ENTE</name>
<protein>
    <submittedName>
        <fullName evidence="1">Uncharacterized protein</fullName>
    </submittedName>
</protein>
<evidence type="ECO:0000313" key="1">
    <source>
        <dbReference type="EMBL" id="EOL46099.1"/>
    </source>
</evidence>
<dbReference type="STRING" id="154621.RV11_GL001175"/>
<dbReference type="RefSeq" id="WP_010767577.1">
    <property type="nucleotide sequence ID" value="NZ_ASWE01000002.1"/>
</dbReference>
<accession>R3TWX3</accession>
<keyword evidence="2" id="KW-1185">Reference proteome</keyword>
<dbReference type="EMBL" id="AJAT01000011">
    <property type="protein sequence ID" value="EOL46099.1"/>
    <property type="molecule type" value="Genomic_DNA"/>
</dbReference>
<reference evidence="1 2" key="1">
    <citation type="submission" date="2013-02" db="EMBL/GenBank/DDBJ databases">
        <title>The Genome Sequence of Enterococcus phoeniculicola BAA-412.</title>
        <authorList>
            <consortium name="The Broad Institute Genome Sequencing Platform"/>
            <consortium name="The Broad Institute Genome Sequencing Center for Infectious Disease"/>
            <person name="Earl A.M."/>
            <person name="Gilmore M.S."/>
            <person name="Lebreton F."/>
            <person name="Walker B."/>
            <person name="Young S.K."/>
            <person name="Zeng Q."/>
            <person name="Gargeya S."/>
            <person name="Fitzgerald M."/>
            <person name="Haas B."/>
            <person name="Abouelleil A."/>
            <person name="Alvarado L."/>
            <person name="Arachchi H.M."/>
            <person name="Berlin A.M."/>
            <person name="Chapman S.B."/>
            <person name="Dewar J."/>
            <person name="Goldberg J."/>
            <person name="Griggs A."/>
            <person name="Gujja S."/>
            <person name="Hansen M."/>
            <person name="Howarth C."/>
            <person name="Imamovic A."/>
            <person name="Larimer J."/>
            <person name="McCowan C."/>
            <person name="Murphy C."/>
            <person name="Neiman D."/>
            <person name="Pearson M."/>
            <person name="Priest M."/>
            <person name="Roberts A."/>
            <person name="Saif S."/>
            <person name="Shea T."/>
            <person name="Sisk P."/>
            <person name="Sykes S."/>
            <person name="Wortman J."/>
            <person name="Nusbaum C."/>
            <person name="Birren B."/>
        </authorList>
    </citation>
    <scope>NUCLEOTIDE SEQUENCE [LARGE SCALE GENOMIC DNA]</scope>
    <source>
        <strain evidence="1 2">ATCC BAA-412</strain>
    </source>
</reference>
<dbReference type="HOGENOM" id="CLU_185803_1_0_9"/>
<sequence>MDYEKKLDELKEGTINEIEVSKENFFLFREAWLKREDRKFFVGEAHLNGDITYRYNPNVL</sequence>
<dbReference type="eggNOG" id="ENOG5033BSS">
    <property type="taxonomic scope" value="Bacteria"/>
</dbReference>
<dbReference type="Proteomes" id="UP000013785">
    <property type="component" value="Unassembled WGS sequence"/>
</dbReference>
<evidence type="ECO:0000313" key="2">
    <source>
        <dbReference type="Proteomes" id="UP000013785"/>
    </source>
</evidence>
<dbReference type="PATRIC" id="fig|1158610.3.peg.883"/>
<dbReference type="OrthoDB" id="2146345at2"/>
<comment type="caution">
    <text evidence="1">The sequence shown here is derived from an EMBL/GenBank/DDBJ whole genome shotgun (WGS) entry which is preliminary data.</text>
</comment>